<keyword evidence="1" id="KW-1133">Transmembrane helix</keyword>
<reference evidence="3 4" key="1">
    <citation type="submission" date="2020-10" db="EMBL/GenBank/DDBJ databases">
        <title>Sequencing the genomes of 1000 actinobacteria strains.</title>
        <authorList>
            <person name="Klenk H.-P."/>
        </authorList>
    </citation>
    <scope>NUCLEOTIDE SEQUENCE [LARGE SCALE GENOMIC DNA]</scope>
    <source>
        <strain evidence="3 4">DSM 46744</strain>
    </source>
</reference>
<keyword evidence="1" id="KW-0472">Membrane</keyword>
<feature type="transmembrane region" description="Helical" evidence="1">
    <location>
        <begin position="617"/>
        <end position="638"/>
    </location>
</feature>
<dbReference type="Pfam" id="PF05729">
    <property type="entry name" value="NACHT"/>
    <property type="match status" value="1"/>
</dbReference>
<feature type="transmembrane region" description="Helical" evidence="1">
    <location>
        <begin position="499"/>
        <end position="520"/>
    </location>
</feature>
<feature type="transmembrane region" description="Helical" evidence="1">
    <location>
        <begin position="48"/>
        <end position="66"/>
    </location>
</feature>
<dbReference type="PROSITE" id="PS50837">
    <property type="entry name" value="NACHT"/>
    <property type="match status" value="1"/>
</dbReference>
<dbReference type="InterPro" id="IPR027417">
    <property type="entry name" value="P-loop_NTPase"/>
</dbReference>
<organism evidence="3 4">
    <name type="scientific">Actinomadura algeriensis</name>
    <dbReference type="NCBI Taxonomy" id="1679523"/>
    <lineage>
        <taxon>Bacteria</taxon>
        <taxon>Bacillati</taxon>
        <taxon>Actinomycetota</taxon>
        <taxon>Actinomycetes</taxon>
        <taxon>Streptosporangiales</taxon>
        <taxon>Thermomonosporaceae</taxon>
        <taxon>Actinomadura</taxon>
    </lineage>
</organism>
<feature type="transmembrane region" description="Helical" evidence="1">
    <location>
        <begin position="572"/>
        <end position="596"/>
    </location>
</feature>
<feature type="transmembrane region" description="Helical" evidence="1">
    <location>
        <begin position="12"/>
        <end position="33"/>
    </location>
</feature>
<evidence type="ECO:0000313" key="4">
    <source>
        <dbReference type="Proteomes" id="UP000627838"/>
    </source>
</evidence>
<dbReference type="Gene3D" id="3.40.50.300">
    <property type="entry name" value="P-loop containing nucleotide triphosphate hydrolases"/>
    <property type="match status" value="1"/>
</dbReference>
<name>A0ABR9JK13_9ACTN</name>
<feature type="domain" description="NACHT" evidence="2">
    <location>
        <begin position="164"/>
        <end position="258"/>
    </location>
</feature>
<feature type="transmembrane region" description="Helical" evidence="1">
    <location>
        <begin position="474"/>
        <end position="493"/>
    </location>
</feature>
<evidence type="ECO:0000256" key="1">
    <source>
        <dbReference type="SAM" id="Phobius"/>
    </source>
</evidence>
<gene>
    <name evidence="3" type="ORF">H4W34_000719</name>
</gene>
<dbReference type="EMBL" id="JADBDZ010000001">
    <property type="protein sequence ID" value="MBE1530886.1"/>
    <property type="molecule type" value="Genomic_DNA"/>
</dbReference>
<comment type="caution">
    <text evidence="3">The sequence shown here is derived from an EMBL/GenBank/DDBJ whole genome shotgun (WGS) entry which is preliminary data.</text>
</comment>
<protein>
    <recommendedName>
        <fullName evidence="2">NACHT domain-containing protein</fullName>
    </recommendedName>
</protein>
<keyword evidence="4" id="KW-1185">Reference proteome</keyword>
<feature type="transmembrane region" description="Helical" evidence="1">
    <location>
        <begin position="548"/>
        <end position="566"/>
    </location>
</feature>
<dbReference type="Proteomes" id="UP000627838">
    <property type="component" value="Unassembled WGS sequence"/>
</dbReference>
<proteinExistence type="predicted"/>
<feature type="transmembrane region" description="Helical" evidence="1">
    <location>
        <begin position="644"/>
        <end position="663"/>
    </location>
</feature>
<dbReference type="InterPro" id="IPR007111">
    <property type="entry name" value="NACHT_NTPase"/>
</dbReference>
<evidence type="ECO:0000259" key="2">
    <source>
        <dbReference type="PROSITE" id="PS50837"/>
    </source>
</evidence>
<dbReference type="SUPFAM" id="SSF52540">
    <property type="entry name" value="P-loop containing nucleoside triphosphate hydrolases"/>
    <property type="match status" value="1"/>
</dbReference>
<accession>A0ABR9JK13</accession>
<evidence type="ECO:0000313" key="3">
    <source>
        <dbReference type="EMBL" id="MBE1530886.1"/>
    </source>
</evidence>
<sequence>MGSRQRGRWPWLVPITACATLSVLSAVMLAPVIKQGALPDSAGDRGDILGALVAAATAVAVTAVWARRRTRPTPSTPSREDLERAADLLAEKVESQWKEEARLRSLSDPDPIPVAWHLIRNPRLMDHPVNIEDGADAASDAMEWHASSADIAALARRFRSTRRRRLVILGKPGMGKTSLAVQLLLHLLKTRTVGEPVPVLLPVAAWDTSAHPRLQEWLAERLLQDYPALRATEPGTQAVHALAATGRIMPVLDGLDELAPATQARVVIALNRSLGDDDQIILTSRTLEYADAVAAAGDVLTSAAVLQALPLMPVAAADHLERILPPSPGRAWTKILGDMRTDGGPRTAPSSAIAHVTATPFGLWMLRTAYITPGADPTPLTAPGRFPDRSTLERHLLDRLIPALIESRRPTVDTAEHFRPRRHHAPEDTRRHLAYLAYLLTHPHNSDGTPRTRDLAWWNLARDTITPTRFRMRAGVLIGIVAGVLCGLTATLLEGPFYGLAFLITCAPLVGLFACFAVGYPTNSWLHDQPAFADLQIRDRHIRLIHELKYVLTAGLLAGLMIGSVITFADGFALGVTAAITLGLVPGAAAGLVHAVEMPTSTEEASTPLSSWRADRRWNITKFIGLGLTFGLMSGITAGLADNLSIGLTVGVTVAFPSGILLGRHHAWMAYLIAVRRLARRGCVPRDLMHFLDDAHRLGLLRAVGPVYQFRHAELQDHLAAAYRPTPRQRRVR</sequence>
<keyword evidence="1" id="KW-0812">Transmembrane</keyword>